<dbReference type="PROSITE" id="PS01013">
    <property type="entry name" value="OSBP"/>
    <property type="match status" value="1"/>
</dbReference>
<dbReference type="Proteomes" id="UP000012065">
    <property type="component" value="Unassembled WGS sequence"/>
</dbReference>
<dbReference type="GO" id="GO:0005635">
    <property type="term" value="C:nuclear envelope"/>
    <property type="evidence" value="ECO:0007669"/>
    <property type="project" value="TreeGrafter"/>
</dbReference>
<dbReference type="GO" id="GO:0006897">
    <property type="term" value="P:endocytosis"/>
    <property type="evidence" value="ECO:0007669"/>
    <property type="project" value="TreeGrafter"/>
</dbReference>
<proteinExistence type="inferred from homology"/>
<dbReference type="GO" id="GO:0097038">
    <property type="term" value="C:perinuclear endoplasmic reticulum"/>
    <property type="evidence" value="ECO:0007669"/>
    <property type="project" value="TreeGrafter"/>
</dbReference>
<keyword evidence="2" id="KW-0597">Phosphoprotein</keyword>
<dbReference type="GO" id="GO:0032934">
    <property type="term" value="F:sterol binding"/>
    <property type="evidence" value="ECO:0007669"/>
    <property type="project" value="TreeGrafter"/>
</dbReference>
<dbReference type="PANTHER" id="PTHR10972:SF205">
    <property type="entry name" value="OXYSTEROL-BINDING PROTEIN 1"/>
    <property type="match status" value="1"/>
</dbReference>
<sequence>MLQRMAEDMEFSECLDAAANEQDPHKRIAYVAAFAMSNYSSTIGRIAKPFNPMLGETFEYCRFDKQYRYVSEQVSHHPPMSACWAESPHWNYYGEVDAKNKFMGNPLKFGRPGLLMLT</sequence>
<dbReference type="GO" id="GO:0006887">
    <property type="term" value="P:exocytosis"/>
    <property type="evidence" value="ECO:0007669"/>
    <property type="project" value="TreeGrafter"/>
</dbReference>
<dbReference type="InterPro" id="IPR000648">
    <property type="entry name" value="Oxysterol-bd"/>
</dbReference>
<protein>
    <recommendedName>
        <fullName evidence="6">Oxysterol-binding protein</fullName>
    </recommendedName>
</protein>
<dbReference type="GO" id="GO:0034727">
    <property type="term" value="P:piecemeal microautophagy of the nucleus"/>
    <property type="evidence" value="ECO:0007669"/>
    <property type="project" value="TreeGrafter"/>
</dbReference>
<dbReference type="Pfam" id="PF01237">
    <property type="entry name" value="Oxysterol_BP"/>
    <property type="match status" value="1"/>
</dbReference>
<dbReference type="GO" id="GO:0030011">
    <property type="term" value="P:maintenance of cell polarity"/>
    <property type="evidence" value="ECO:0007669"/>
    <property type="project" value="TreeGrafter"/>
</dbReference>
<dbReference type="Gene3D" id="2.40.160.120">
    <property type="match status" value="1"/>
</dbReference>
<gene>
    <name evidence="4" type="ORF">BN14_10558</name>
</gene>
<dbReference type="SUPFAM" id="SSF144000">
    <property type="entry name" value="Oxysterol-binding protein-like"/>
    <property type="match status" value="1"/>
</dbReference>
<evidence type="ECO:0000256" key="2">
    <source>
        <dbReference type="ARBA" id="ARBA00022553"/>
    </source>
</evidence>
<comment type="caution">
    <text evidence="4">The sequence shown here is derived from an EMBL/GenBank/DDBJ whole genome shotgun (WGS) entry which is preliminary data.</text>
</comment>
<evidence type="ECO:0008006" key="6">
    <source>
        <dbReference type="Google" id="ProtNLM"/>
    </source>
</evidence>
<dbReference type="HOGENOM" id="CLU_2074756_0_0_1"/>
<dbReference type="GO" id="GO:0005829">
    <property type="term" value="C:cytosol"/>
    <property type="evidence" value="ECO:0007669"/>
    <property type="project" value="TreeGrafter"/>
</dbReference>
<dbReference type="GO" id="GO:0005886">
    <property type="term" value="C:plasma membrane"/>
    <property type="evidence" value="ECO:0007669"/>
    <property type="project" value="TreeGrafter"/>
</dbReference>
<evidence type="ECO:0000256" key="1">
    <source>
        <dbReference type="ARBA" id="ARBA00008842"/>
    </source>
</evidence>
<reference evidence="4 5" key="1">
    <citation type="journal article" date="2013" name="J. Biotechnol.">
        <title>Establishment and interpretation of the genome sequence of the phytopathogenic fungus Rhizoctonia solani AG1-IB isolate 7/3/14.</title>
        <authorList>
            <person name="Wibberg D.W."/>
            <person name="Jelonek L.J."/>
            <person name="Rupp O.R."/>
            <person name="Hennig M.H."/>
            <person name="Eikmeyer F.E."/>
            <person name="Goesmann A.G."/>
            <person name="Hartmann A.H."/>
            <person name="Borriss R.B."/>
            <person name="Grosch R.G."/>
            <person name="Puehler A.P."/>
            <person name="Schlueter A.S."/>
        </authorList>
    </citation>
    <scope>NUCLEOTIDE SEQUENCE [LARGE SCALE GENOMIC DNA]</scope>
    <source>
        <strain evidence="5">AG1-IB / isolate 7/3/14</strain>
    </source>
</reference>
<comment type="similarity">
    <text evidence="1 3">Belongs to the OSBP family.</text>
</comment>
<organism evidence="4 5">
    <name type="scientific">Thanatephorus cucumeris (strain AG1-IB / isolate 7/3/14)</name>
    <name type="common">Lettuce bottom rot fungus</name>
    <name type="synonym">Rhizoctonia solani</name>
    <dbReference type="NCBI Taxonomy" id="1108050"/>
    <lineage>
        <taxon>Eukaryota</taxon>
        <taxon>Fungi</taxon>
        <taxon>Dikarya</taxon>
        <taxon>Basidiomycota</taxon>
        <taxon>Agaricomycotina</taxon>
        <taxon>Agaricomycetes</taxon>
        <taxon>Cantharellales</taxon>
        <taxon>Ceratobasidiaceae</taxon>
        <taxon>Rhizoctonia</taxon>
        <taxon>Rhizoctonia solani AG-1</taxon>
    </lineage>
</organism>
<name>M5CAS3_THACB</name>
<dbReference type="InterPro" id="IPR037239">
    <property type="entry name" value="OSBP_sf"/>
</dbReference>
<evidence type="ECO:0000313" key="4">
    <source>
        <dbReference type="EMBL" id="CCO36424.1"/>
    </source>
</evidence>
<evidence type="ECO:0000256" key="3">
    <source>
        <dbReference type="RuleBase" id="RU003844"/>
    </source>
</evidence>
<dbReference type="PANTHER" id="PTHR10972">
    <property type="entry name" value="OXYSTEROL-BINDING PROTEIN-RELATED"/>
    <property type="match status" value="1"/>
</dbReference>
<dbReference type="EMBL" id="CAOJ01015955">
    <property type="protein sequence ID" value="CCO36424.1"/>
    <property type="molecule type" value="Genomic_DNA"/>
</dbReference>
<dbReference type="InterPro" id="IPR018494">
    <property type="entry name" value="Oxysterol-bd_CS"/>
</dbReference>
<evidence type="ECO:0000313" key="5">
    <source>
        <dbReference type="Proteomes" id="UP000012065"/>
    </source>
</evidence>
<dbReference type="AlphaFoldDB" id="M5CAS3"/>
<accession>M5CAS3</accession>